<protein>
    <submittedName>
        <fullName evidence="2">Uncharacterized protein</fullName>
    </submittedName>
</protein>
<keyword evidence="3" id="KW-1185">Reference proteome</keyword>
<proteinExistence type="predicted"/>
<feature type="non-terminal residue" evidence="2">
    <location>
        <position position="1"/>
    </location>
</feature>
<gene>
    <name evidence="2" type="ORF">AVEN_5187_1</name>
</gene>
<reference evidence="2 3" key="1">
    <citation type="journal article" date="2019" name="Sci. Rep.">
        <title>Orb-weaving spider Araneus ventricosus genome elucidates the spidroin gene catalogue.</title>
        <authorList>
            <person name="Kono N."/>
            <person name="Nakamura H."/>
            <person name="Ohtoshi R."/>
            <person name="Moran D.A.P."/>
            <person name="Shinohara A."/>
            <person name="Yoshida Y."/>
            <person name="Fujiwara M."/>
            <person name="Mori M."/>
            <person name="Tomita M."/>
            <person name="Arakawa K."/>
        </authorList>
    </citation>
    <scope>NUCLEOTIDE SEQUENCE [LARGE SCALE GENOMIC DNA]</scope>
</reference>
<evidence type="ECO:0000256" key="1">
    <source>
        <dbReference type="SAM" id="MobiDB-lite"/>
    </source>
</evidence>
<evidence type="ECO:0000313" key="2">
    <source>
        <dbReference type="EMBL" id="GBN47952.1"/>
    </source>
</evidence>
<feature type="region of interest" description="Disordered" evidence="1">
    <location>
        <begin position="29"/>
        <end position="64"/>
    </location>
</feature>
<sequence length="79" mass="8687">VVGYSVHMNNVHQRIRWADLELRSSWGASSAYGGFSSRPSSSSSLTSESKTAAGRPPPLRTSVYHGHHNTQWRALCFVA</sequence>
<dbReference type="Proteomes" id="UP000499080">
    <property type="component" value="Unassembled WGS sequence"/>
</dbReference>
<organism evidence="2 3">
    <name type="scientific">Araneus ventricosus</name>
    <name type="common">Orbweaver spider</name>
    <name type="synonym">Epeira ventricosa</name>
    <dbReference type="NCBI Taxonomy" id="182803"/>
    <lineage>
        <taxon>Eukaryota</taxon>
        <taxon>Metazoa</taxon>
        <taxon>Ecdysozoa</taxon>
        <taxon>Arthropoda</taxon>
        <taxon>Chelicerata</taxon>
        <taxon>Arachnida</taxon>
        <taxon>Araneae</taxon>
        <taxon>Araneomorphae</taxon>
        <taxon>Entelegynae</taxon>
        <taxon>Araneoidea</taxon>
        <taxon>Araneidae</taxon>
        <taxon>Araneus</taxon>
    </lineage>
</organism>
<name>A0A4Y2PA72_ARAVE</name>
<feature type="compositionally biased region" description="Low complexity" evidence="1">
    <location>
        <begin position="29"/>
        <end position="49"/>
    </location>
</feature>
<dbReference type="EMBL" id="BGPR01131946">
    <property type="protein sequence ID" value="GBN47952.1"/>
    <property type="molecule type" value="Genomic_DNA"/>
</dbReference>
<accession>A0A4Y2PA72</accession>
<comment type="caution">
    <text evidence="2">The sequence shown here is derived from an EMBL/GenBank/DDBJ whole genome shotgun (WGS) entry which is preliminary data.</text>
</comment>
<evidence type="ECO:0000313" key="3">
    <source>
        <dbReference type="Proteomes" id="UP000499080"/>
    </source>
</evidence>
<dbReference type="AlphaFoldDB" id="A0A4Y2PA72"/>